<feature type="domain" description="HTH luxR-type" evidence="4">
    <location>
        <begin position="203"/>
        <end position="268"/>
    </location>
</feature>
<dbReference type="CDD" id="cd06170">
    <property type="entry name" value="LuxR_C_like"/>
    <property type="match status" value="1"/>
</dbReference>
<dbReference type="SMART" id="SM00421">
    <property type="entry name" value="HTH_LUXR"/>
    <property type="match status" value="1"/>
</dbReference>
<dbReference type="PANTHER" id="PTHR44688">
    <property type="entry name" value="DNA-BINDING TRANSCRIPTIONAL ACTIVATOR DEVR_DOSR"/>
    <property type="match status" value="1"/>
</dbReference>
<name>A0A4Z0BVV0_9BURK</name>
<dbReference type="RefSeq" id="WP_135284245.1">
    <property type="nucleotide sequence ID" value="NZ_SMLL01000002.1"/>
</dbReference>
<dbReference type="PROSITE" id="PS50043">
    <property type="entry name" value="HTH_LUXR_2"/>
    <property type="match status" value="1"/>
</dbReference>
<comment type="caution">
    <text evidence="5">The sequence shown here is derived from an EMBL/GenBank/DDBJ whole genome shotgun (WGS) entry which is preliminary data.</text>
</comment>
<organism evidence="5 6">
    <name type="scientific">Ramlibacter rhizophilus</name>
    <dbReference type="NCBI Taxonomy" id="1781167"/>
    <lineage>
        <taxon>Bacteria</taxon>
        <taxon>Pseudomonadati</taxon>
        <taxon>Pseudomonadota</taxon>
        <taxon>Betaproteobacteria</taxon>
        <taxon>Burkholderiales</taxon>
        <taxon>Comamonadaceae</taxon>
        <taxon>Ramlibacter</taxon>
    </lineage>
</organism>
<keyword evidence="2" id="KW-0238">DNA-binding</keyword>
<keyword evidence="1" id="KW-0805">Transcription regulation</keyword>
<evidence type="ECO:0000313" key="5">
    <source>
        <dbReference type="EMBL" id="TFZ03446.1"/>
    </source>
</evidence>
<dbReference type="GO" id="GO:0003677">
    <property type="term" value="F:DNA binding"/>
    <property type="evidence" value="ECO:0007669"/>
    <property type="project" value="UniProtKB-KW"/>
</dbReference>
<evidence type="ECO:0000259" key="4">
    <source>
        <dbReference type="PROSITE" id="PS50043"/>
    </source>
</evidence>
<dbReference type="Pfam" id="PF00196">
    <property type="entry name" value="GerE"/>
    <property type="match status" value="1"/>
</dbReference>
<keyword evidence="3" id="KW-0804">Transcription</keyword>
<dbReference type="PANTHER" id="PTHR44688:SF16">
    <property type="entry name" value="DNA-BINDING TRANSCRIPTIONAL ACTIVATOR DEVR_DOSR"/>
    <property type="match status" value="1"/>
</dbReference>
<dbReference type="Gene3D" id="1.10.10.10">
    <property type="entry name" value="Winged helix-like DNA-binding domain superfamily/Winged helix DNA-binding domain"/>
    <property type="match status" value="1"/>
</dbReference>
<accession>A0A4Z0BVV0</accession>
<dbReference type="PRINTS" id="PR00038">
    <property type="entry name" value="HTHLUXR"/>
</dbReference>
<evidence type="ECO:0000313" key="6">
    <source>
        <dbReference type="Proteomes" id="UP000297564"/>
    </source>
</evidence>
<evidence type="ECO:0000256" key="3">
    <source>
        <dbReference type="ARBA" id="ARBA00023163"/>
    </source>
</evidence>
<proteinExistence type="predicted"/>
<keyword evidence="6" id="KW-1185">Reference proteome</keyword>
<dbReference type="AlphaFoldDB" id="A0A4Z0BVV0"/>
<protein>
    <submittedName>
        <fullName evidence="5">LuxR family transcriptional regulator</fullName>
    </submittedName>
</protein>
<gene>
    <name evidence="5" type="ORF">EZ242_06105</name>
</gene>
<sequence length="270" mass="29692">MRHWLPIETPPSTPTAVLPGLIASLALPGYASTLLAQVREVLPACSLSVYRTGPGSRPERYLSASHARPDTTLRCWNGYLSGPWRGDVTLLSAVEAAHPQTPVLCHITAQEVPGEHRVKVYESQGRAERVSVVVRDSDCSVFAINFYRHAGQPPFRDAELAGFGQIAPSVLALTRKHLALTGIPLHGNPLAHRSHGLATRSRLASLHPRLTERELDVCERLLAGMTMDGIANDLDLTLGTVKTYRNRAFHRMGLHFRSELFALIRRAEGH</sequence>
<evidence type="ECO:0000256" key="1">
    <source>
        <dbReference type="ARBA" id="ARBA00023015"/>
    </source>
</evidence>
<evidence type="ECO:0000256" key="2">
    <source>
        <dbReference type="ARBA" id="ARBA00023125"/>
    </source>
</evidence>
<reference evidence="5 6" key="1">
    <citation type="submission" date="2019-03" db="EMBL/GenBank/DDBJ databases">
        <title>Ramlibacter rhizophilus CCTCC AB2015357, whole genome shotgun sequence.</title>
        <authorList>
            <person name="Zhang X."/>
            <person name="Feng G."/>
            <person name="Zhu H."/>
        </authorList>
    </citation>
    <scope>NUCLEOTIDE SEQUENCE [LARGE SCALE GENOMIC DNA]</scope>
    <source>
        <strain evidence="5 6">CCTCC AB2015357</strain>
    </source>
</reference>
<dbReference type="SUPFAM" id="SSF46894">
    <property type="entry name" value="C-terminal effector domain of the bipartite response regulators"/>
    <property type="match status" value="1"/>
</dbReference>
<dbReference type="OrthoDB" id="7009766at2"/>
<dbReference type="GO" id="GO:0006355">
    <property type="term" value="P:regulation of DNA-templated transcription"/>
    <property type="evidence" value="ECO:0007669"/>
    <property type="project" value="InterPro"/>
</dbReference>
<dbReference type="EMBL" id="SMLL01000002">
    <property type="protein sequence ID" value="TFZ03446.1"/>
    <property type="molecule type" value="Genomic_DNA"/>
</dbReference>
<dbReference type="Proteomes" id="UP000297564">
    <property type="component" value="Unassembled WGS sequence"/>
</dbReference>
<dbReference type="InterPro" id="IPR016032">
    <property type="entry name" value="Sig_transdc_resp-reg_C-effctor"/>
</dbReference>
<dbReference type="InterPro" id="IPR036388">
    <property type="entry name" value="WH-like_DNA-bd_sf"/>
</dbReference>
<dbReference type="InterPro" id="IPR000792">
    <property type="entry name" value="Tscrpt_reg_LuxR_C"/>
</dbReference>